<keyword evidence="1" id="KW-1133">Transmembrane helix</keyword>
<dbReference type="AlphaFoldDB" id="A0A176VWN5"/>
<dbReference type="Proteomes" id="UP000077202">
    <property type="component" value="Unassembled WGS sequence"/>
</dbReference>
<feature type="transmembrane region" description="Helical" evidence="1">
    <location>
        <begin position="169"/>
        <end position="192"/>
    </location>
</feature>
<comment type="caution">
    <text evidence="2">The sequence shown here is derived from an EMBL/GenBank/DDBJ whole genome shotgun (WGS) entry which is preliminary data.</text>
</comment>
<keyword evidence="1" id="KW-0472">Membrane</keyword>
<accession>A0A176VWN5</accession>
<keyword evidence="1" id="KW-0812">Transmembrane</keyword>
<feature type="transmembrane region" description="Helical" evidence="1">
    <location>
        <begin position="126"/>
        <end position="149"/>
    </location>
</feature>
<keyword evidence="3" id="KW-1185">Reference proteome</keyword>
<dbReference type="PANTHER" id="PTHR46996:SF6">
    <property type="entry name" value="OS05G0488500 PROTEIN"/>
    <property type="match status" value="1"/>
</dbReference>
<name>A0A176VWN5_MARPO</name>
<dbReference type="EMBL" id="LVLJ01002376">
    <property type="protein sequence ID" value="OAE25228.1"/>
    <property type="molecule type" value="Genomic_DNA"/>
</dbReference>
<protein>
    <recommendedName>
        <fullName evidence="4">Ribosomal protein L34e superfamily protein</fullName>
    </recommendedName>
</protein>
<evidence type="ECO:0000313" key="2">
    <source>
        <dbReference type="EMBL" id="OAE25228.1"/>
    </source>
</evidence>
<proteinExistence type="predicted"/>
<evidence type="ECO:0000256" key="1">
    <source>
        <dbReference type="SAM" id="Phobius"/>
    </source>
</evidence>
<evidence type="ECO:0008006" key="4">
    <source>
        <dbReference type="Google" id="ProtNLM"/>
    </source>
</evidence>
<evidence type="ECO:0000313" key="3">
    <source>
        <dbReference type="Proteomes" id="UP000077202"/>
    </source>
</evidence>
<gene>
    <name evidence="2" type="ORF">AXG93_2210s1120</name>
</gene>
<organism evidence="2 3">
    <name type="scientific">Marchantia polymorpha subsp. ruderalis</name>
    <dbReference type="NCBI Taxonomy" id="1480154"/>
    <lineage>
        <taxon>Eukaryota</taxon>
        <taxon>Viridiplantae</taxon>
        <taxon>Streptophyta</taxon>
        <taxon>Embryophyta</taxon>
        <taxon>Marchantiophyta</taxon>
        <taxon>Marchantiopsida</taxon>
        <taxon>Marchantiidae</taxon>
        <taxon>Marchantiales</taxon>
        <taxon>Marchantiaceae</taxon>
        <taxon>Marchantia</taxon>
    </lineage>
</organism>
<dbReference type="PANTHER" id="PTHR46996">
    <property type="entry name" value="OS05G0488500 PROTEIN"/>
    <property type="match status" value="1"/>
</dbReference>
<reference evidence="2" key="1">
    <citation type="submission" date="2016-03" db="EMBL/GenBank/DDBJ databases">
        <title>Mechanisms controlling the formation of the plant cell surface in tip-growing cells are functionally conserved among land plants.</title>
        <authorList>
            <person name="Honkanen S."/>
            <person name="Jones V.A."/>
            <person name="Morieri G."/>
            <person name="Champion C."/>
            <person name="Hetherington A.J."/>
            <person name="Kelly S."/>
            <person name="Saint-Marcoux D."/>
            <person name="Proust H."/>
            <person name="Prescott H."/>
            <person name="Dolan L."/>
        </authorList>
    </citation>
    <scope>NUCLEOTIDE SEQUENCE [LARGE SCALE GENOMIC DNA]</scope>
    <source>
        <tissue evidence="2">Whole gametophyte</tissue>
    </source>
</reference>
<sequence length="294" mass="32520">MRIGSVCNSPLGCVDIGVEVEVELLPPVVGSGNQRRKEATRERRFLDPDERSCGAVRFCFLVSPANSCLDRLTVDGRKASCGFVISWFRDGSPQHRHHKHSPNHRSKEHVLSHSVSPPLCDQSSAAAVDIIILLLVLGACGILFTPYFKYVAHEAAEVLPATFLIIGEVVYQAPIAYASGAIIMFISLIGAWEIYQYKSRRCDNPHCRGLRKAMELDIQLQTEQCVKSGPPVAEELPWNEGVEIGQDQKELEAELRRMAPPNGRAVLIFRAPCGCPAARFEAWGSSKKGRRSKK</sequence>